<dbReference type="SUPFAM" id="SSF51735">
    <property type="entry name" value="NAD(P)-binding Rossmann-fold domains"/>
    <property type="match status" value="1"/>
</dbReference>
<evidence type="ECO:0000313" key="4">
    <source>
        <dbReference type="Proteomes" id="UP000320876"/>
    </source>
</evidence>
<dbReference type="RefSeq" id="WP_170220788.1">
    <property type="nucleotide sequence ID" value="NZ_VFML01000001.1"/>
</dbReference>
<dbReference type="InterPro" id="IPR036291">
    <property type="entry name" value="NAD(P)-bd_dom_sf"/>
</dbReference>
<keyword evidence="1" id="KW-0812">Transmembrane</keyword>
<dbReference type="AlphaFoldDB" id="A0A542DI33"/>
<feature type="domain" description="NAD(P)-binding" evidence="2">
    <location>
        <begin position="7"/>
        <end position="110"/>
    </location>
</feature>
<protein>
    <submittedName>
        <fullName evidence="3">Uncharacterized protein YbjT (DUF2867 family)</fullName>
    </submittedName>
</protein>
<proteinExistence type="predicted"/>
<evidence type="ECO:0000259" key="2">
    <source>
        <dbReference type="Pfam" id="PF13460"/>
    </source>
</evidence>
<evidence type="ECO:0000313" key="3">
    <source>
        <dbReference type="EMBL" id="TQJ02684.1"/>
    </source>
</evidence>
<dbReference type="InterPro" id="IPR051207">
    <property type="entry name" value="ComplexI_NDUFA9_subunit"/>
</dbReference>
<organism evidence="3 4">
    <name type="scientific">Amycolatopsis cihanbeyliensis</name>
    <dbReference type="NCBI Taxonomy" id="1128664"/>
    <lineage>
        <taxon>Bacteria</taxon>
        <taxon>Bacillati</taxon>
        <taxon>Actinomycetota</taxon>
        <taxon>Actinomycetes</taxon>
        <taxon>Pseudonocardiales</taxon>
        <taxon>Pseudonocardiaceae</taxon>
        <taxon>Amycolatopsis</taxon>
    </lineage>
</organism>
<feature type="transmembrane region" description="Helical" evidence="1">
    <location>
        <begin position="241"/>
        <end position="262"/>
    </location>
</feature>
<sequence length="320" mass="33336">MRSLILGATGYVGRQLVPALLEHGHEVRVLVRTPAKLGDAPWLAEVEPFRGNVFEPDELRPAMAGVDVVFHLVHSLEHADFAERDRRAATTVAAAAEAAGVGRIVYLGGVRPEGPGEPSAHLSSRAEVGDIFLGCAVPATVLQSSIIIGTGSASYEMLRAIARHVPAVPVAGVGGRRTQPIAIGDVVHYLTAAAVEEGGGDRLLDIGGPDLLSYRELIERCATLVGGCAKVPFPISLVATWVQALFIAGLSGVGTTLAYSLLRSLRHDTVCAPAGAGGTLPEPPSGRTSFERAVLLAEARRAHPRARSGGRVVSTAAARV</sequence>
<evidence type="ECO:0000256" key="1">
    <source>
        <dbReference type="SAM" id="Phobius"/>
    </source>
</evidence>
<gene>
    <name evidence="3" type="ORF">FB471_2422</name>
</gene>
<dbReference type="PANTHER" id="PTHR12126">
    <property type="entry name" value="NADH-UBIQUINONE OXIDOREDUCTASE 39 KDA SUBUNIT-RELATED"/>
    <property type="match status" value="1"/>
</dbReference>
<dbReference type="EMBL" id="VFML01000001">
    <property type="protein sequence ID" value="TQJ02684.1"/>
    <property type="molecule type" value="Genomic_DNA"/>
</dbReference>
<dbReference type="InterPro" id="IPR016040">
    <property type="entry name" value="NAD(P)-bd_dom"/>
</dbReference>
<dbReference type="Pfam" id="PF13460">
    <property type="entry name" value="NAD_binding_10"/>
    <property type="match status" value="1"/>
</dbReference>
<dbReference type="Proteomes" id="UP000320876">
    <property type="component" value="Unassembled WGS sequence"/>
</dbReference>
<keyword evidence="4" id="KW-1185">Reference proteome</keyword>
<keyword evidence="1" id="KW-0472">Membrane</keyword>
<name>A0A542DI33_AMYCI</name>
<reference evidence="3 4" key="1">
    <citation type="submission" date="2019-06" db="EMBL/GenBank/DDBJ databases">
        <title>Sequencing the genomes of 1000 actinobacteria strains.</title>
        <authorList>
            <person name="Klenk H.-P."/>
        </authorList>
    </citation>
    <scope>NUCLEOTIDE SEQUENCE [LARGE SCALE GENOMIC DNA]</scope>
    <source>
        <strain evidence="3 4">DSM 45679</strain>
    </source>
</reference>
<accession>A0A542DI33</accession>
<comment type="caution">
    <text evidence="3">The sequence shown here is derived from an EMBL/GenBank/DDBJ whole genome shotgun (WGS) entry which is preliminary data.</text>
</comment>
<dbReference type="Gene3D" id="3.40.50.720">
    <property type="entry name" value="NAD(P)-binding Rossmann-like Domain"/>
    <property type="match status" value="1"/>
</dbReference>
<dbReference type="PANTHER" id="PTHR12126:SF11">
    <property type="entry name" value="NADH DEHYDROGENASE [UBIQUINONE] 1 ALPHA SUBCOMPLEX SUBUNIT 9, MITOCHONDRIAL"/>
    <property type="match status" value="1"/>
</dbReference>
<dbReference type="GO" id="GO:0044877">
    <property type="term" value="F:protein-containing complex binding"/>
    <property type="evidence" value="ECO:0007669"/>
    <property type="project" value="TreeGrafter"/>
</dbReference>
<keyword evidence="1" id="KW-1133">Transmembrane helix</keyword>